<sequence>MRLRAGWGMVAPSIHEADALGTLRMPAEQAGVFVTFAVQSCAPASCLAPFRMCRGGGLLVFILTMSLVIRQPVSGLDSLLQYQ</sequence>
<organism evidence="1 2">
    <name type="scientific">Nitratidesulfovibrio vulgaris (strain ATCC 29579 / DSM 644 / CCUG 34227 / NCIMB 8303 / VKM B-1760 / Hildenborough)</name>
    <name type="common">Desulfovibrio vulgaris</name>
    <dbReference type="NCBI Taxonomy" id="882"/>
    <lineage>
        <taxon>Bacteria</taxon>
        <taxon>Pseudomonadati</taxon>
        <taxon>Thermodesulfobacteriota</taxon>
        <taxon>Desulfovibrionia</taxon>
        <taxon>Desulfovibrionales</taxon>
        <taxon>Desulfovibrionaceae</taxon>
        <taxon>Nitratidesulfovibrio</taxon>
    </lineage>
</organism>
<name>Q726L1_NITV2</name>
<dbReference type="HOGENOM" id="CLU_2665209_0_0_7"/>
<dbReference type="AlphaFoldDB" id="Q726L1"/>
<accession>Q726L1</accession>
<dbReference type="KEGG" id="dvu:DVU_3096"/>
<evidence type="ECO:0000313" key="2">
    <source>
        <dbReference type="Proteomes" id="UP000002194"/>
    </source>
</evidence>
<dbReference type="EMBL" id="AE017285">
    <property type="protein sequence ID" value="AAS97567.1"/>
    <property type="molecule type" value="Genomic_DNA"/>
</dbReference>
<keyword evidence="2" id="KW-1185">Reference proteome</keyword>
<proteinExistence type="predicted"/>
<dbReference type="STRING" id="882.DVU_3096"/>
<protein>
    <submittedName>
        <fullName evidence="1">Uncharacterized protein</fullName>
    </submittedName>
</protein>
<evidence type="ECO:0000313" key="1">
    <source>
        <dbReference type="EMBL" id="AAS97567.1"/>
    </source>
</evidence>
<dbReference type="EnsemblBacteria" id="AAS97567">
    <property type="protein sequence ID" value="AAS97567"/>
    <property type="gene ID" value="DVU_3096"/>
</dbReference>
<reference evidence="1 2" key="1">
    <citation type="journal article" date="2004" name="Nat. Biotechnol.">
        <title>The genome sequence of the anaerobic, sulfate-reducing bacterium Desulfovibrio vulgaris Hildenborough.</title>
        <authorList>
            <person name="Heidelberg J.F."/>
            <person name="Seshadri R."/>
            <person name="Haveman S.A."/>
            <person name="Hemme C.L."/>
            <person name="Paulsen I.T."/>
            <person name="Kolonay J.F."/>
            <person name="Eisen J.A."/>
            <person name="Ward N."/>
            <person name="Methe B."/>
            <person name="Brinkac L.M."/>
            <person name="Daugherty S.C."/>
            <person name="Deboy R.T."/>
            <person name="Dodson R.J."/>
            <person name="Durkin A.S."/>
            <person name="Madupu R."/>
            <person name="Nelson W.C."/>
            <person name="Sullivan S.A."/>
            <person name="Fouts D."/>
            <person name="Haft D.H."/>
            <person name="Selengut J."/>
            <person name="Peterson J.D."/>
            <person name="Davidsen T.M."/>
            <person name="Zafar N."/>
            <person name="Zhou L."/>
            <person name="Radune D."/>
            <person name="Dimitrov G."/>
            <person name="Hance M."/>
            <person name="Tran K."/>
            <person name="Khouri H."/>
            <person name="Gill J."/>
            <person name="Utterback T.R."/>
            <person name="Feldblyum T.V."/>
            <person name="Wall J.D."/>
            <person name="Voordouw G."/>
            <person name="Fraser C.M."/>
        </authorList>
    </citation>
    <scope>NUCLEOTIDE SEQUENCE [LARGE SCALE GENOMIC DNA]</scope>
    <source>
        <strain evidence="2">ATCC 29579 / DSM 644 / NCIMB 8303 / VKM B-1760 / Hildenborough</strain>
    </source>
</reference>
<dbReference type="Proteomes" id="UP000002194">
    <property type="component" value="Chromosome"/>
</dbReference>
<dbReference type="PaxDb" id="882-DVU_3096"/>
<gene>
    <name evidence="1" type="ordered locus">DVU_3096</name>
</gene>